<feature type="compositionally biased region" description="Polar residues" evidence="1">
    <location>
        <begin position="1"/>
        <end position="26"/>
    </location>
</feature>
<gene>
    <name evidence="2" type="ORF">HINF_LOCUS64333</name>
    <name evidence="3" type="ORF">HINF_LOCUS7433</name>
</gene>
<accession>A0AA86RKT8</accession>
<feature type="region of interest" description="Disordered" evidence="1">
    <location>
        <begin position="1"/>
        <end position="30"/>
    </location>
</feature>
<evidence type="ECO:0000313" key="4">
    <source>
        <dbReference type="Proteomes" id="UP001642409"/>
    </source>
</evidence>
<organism evidence="2">
    <name type="scientific">Hexamita inflata</name>
    <dbReference type="NCBI Taxonomy" id="28002"/>
    <lineage>
        <taxon>Eukaryota</taxon>
        <taxon>Metamonada</taxon>
        <taxon>Diplomonadida</taxon>
        <taxon>Hexamitidae</taxon>
        <taxon>Hexamitinae</taxon>
        <taxon>Hexamita</taxon>
    </lineage>
</organism>
<evidence type="ECO:0000313" key="3">
    <source>
        <dbReference type="EMBL" id="CAL5983044.1"/>
    </source>
</evidence>
<comment type="caution">
    <text evidence="2">The sequence shown here is derived from an EMBL/GenBank/DDBJ whole genome shotgun (WGS) entry which is preliminary data.</text>
</comment>
<reference evidence="2" key="1">
    <citation type="submission" date="2023-06" db="EMBL/GenBank/DDBJ databases">
        <authorList>
            <person name="Kurt Z."/>
        </authorList>
    </citation>
    <scope>NUCLEOTIDE SEQUENCE</scope>
</reference>
<dbReference type="Proteomes" id="UP001642409">
    <property type="component" value="Unassembled WGS sequence"/>
</dbReference>
<sequence>MIRNSLTKRAATQNQINFSNPSQHPPLNTHLKSLPAPAIEYSSQISSQISSAISTHTIFKQLFKNLFKQPYHKSQLDAANPEVLRWLLKYHTIQWSHIVEMESAFEQIGNGPGSNSRDLKLLLKGKKINWTYFLSNPQLCRGLYRRVLRWTSGKASSSSSKVARGKVYEMLTDIALLKGLSNVCNVSNVSNVSEYIQ</sequence>
<protein>
    <submittedName>
        <fullName evidence="3">Hypothetical_protein</fullName>
    </submittedName>
</protein>
<proteinExistence type="predicted"/>
<dbReference type="EMBL" id="CAXDID020000015">
    <property type="protein sequence ID" value="CAL5983044.1"/>
    <property type="molecule type" value="Genomic_DNA"/>
</dbReference>
<dbReference type="EMBL" id="CATOUU010001174">
    <property type="protein sequence ID" value="CAI9976688.1"/>
    <property type="molecule type" value="Genomic_DNA"/>
</dbReference>
<reference evidence="3 4" key="2">
    <citation type="submission" date="2024-07" db="EMBL/GenBank/DDBJ databases">
        <authorList>
            <person name="Akdeniz Z."/>
        </authorList>
    </citation>
    <scope>NUCLEOTIDE SEQUENCE [LARGE SCALE GENOMIC DNA]</scope>
</reference>
<keyword evidence="4" id="KW-1185">Reference proteome</keyword>
<name>A0AA86RKT8_9EUKA</name>
<evidence type="ECO:0000256" key="1">
    <source>
        <dbReference type="SAM" id="MobiDB-lite"/>
    </source>
</evidence>
<dbReference type="AlphaFoldDB" id="A0AA86RKT8"/>
<evidence type="ECO:0000313" key="2">
    <source>
        <dbReference type="EMBL" id="CAI9976688.1"/>
    </source>
</evidence>